<sequence length="191" mass="21686">MGDMCSYFPPREGNGFLQPGFGEGLSPQPQTQRNYAEIEFTSDIYAQLTTTQMQRLSSMATRGLRKLTDHGCFVYLFNIFLPSDDPRNRTTCLPPSFESLKLSSLSIADPNQYHSGALVCNPESEIQREPLRLHDFHLHDRPYVEDTKSEIGYGYRFTSSATEGALLILPEGGSSEDAQCRRFLWCKTKYH</sequence>
<dbReference type="HOGENOM" id="CLU_1421752_0_0_1"/>
<keyword evidence="2" id="KW-1185">Reference proteome</keyword>
<dbReference type="AlphaFoldDB" id="V2WTK6"/>
<protein>
    <submittedName>
        <fullName evidence="1">Uncharacterized protein</fullName>
    </submittedName>
</protein>
<gene>
    <name evidence="1" type="ORF">Moror_9267</name>
</gene>
<dbReference type="OrthoDB" id="3222453at2759"/>
<accession>V2WTK6</accession>
<dbReference type="KEGG" id="mrr:Moror_9267"/>
<organism evidence="1 2">
    <name type="scientific">Moniliophthora roreri (strain MCA 2997)</name>
    <name type="common">Cocoa frosty pod rot fungus</name>
    <name type="synonym">Crinipellis roreri</name>
    <dbReference type="NCBI Taxonomy" id="1381753"/>
    <lineage>
        <taxon>Eukaryota</taxon>
        <taxon>Fungi</taxon>
        <taxon>Dikarya</taxon>
        <taxon>Basidiomycota</taxon>
        <taxon>Agaricomycotina</taxon>
        <taxon>Agaricomycetes</taxon>
        <taxon>Agaricomycetidae</taxon>
        <taxon>Agaricales</taxon>
        <taxon>Marasmiineae</taxon>
        <taxon>Marasmiaceae</taxon>
        <taxon>Moniliophthora</taxon>
    </lineage>
</organism>
<proteinExistence type="predicted"/>
<reference evidence="1 2" key="1">
    <citation type="journal article" date="2014" name="BMC Genomics">
        <title>Genome and secretome analysis of the hemibiotrophic fungal pathogen, Moniliophthora roreri, which causes frosty pod rot disease of cacao: mechanisms of the biotrophic and necrotrophic phases.</title>
        <authorList>
            <person name="Meinhardt L.W."/>
            <person name="Costa G.G.L."/>
            <person name="Thomazella D.P.T."/>
            <person name="Teixeira P.J.P.L."/>
            <person name="Carazzolle M.F."/>
            <person name="Schuster S.C."/>
            <person name="Carlson J.E."/>
            <person name="Guiltinan M.J."/>
            <person name="Mieczkowski P."/>
            <person name="Farmer A."/>
            <person name="Ramaraj T."/>
            <person name="Crozier J."/>
            <person name="Davis R.E."/>
            <person name="Shao J."/>
            <person name="Melnick R.L."/>
            <person name="Pereira G.A.G."/>
            <person name="Bailey B.A."/>
        </authorList>
    </citation>
    <scope>NUCLEOTIDE SEQUENCE [LARGE SCALE GENOMIC DNA]</scope>
    <source>
        <strain evidence="1 2">MCA 2997</strain>
    </source>
</reference>
<evidence type="ECO:0000313" key="1">
    <source>
        <dbReference type="EMBL" id="ESK84917.1"/>
    </source>
</evidence>
<dbReference type="EMBL" id="AWSO01001192">
    <property type="protein sequence ID" value="ESK84917.1"/>
    <property type="molecule type" value="Genomic_DNA"/>
</dbReference>
<evidence type="ECO:0000313" key="2">
    <source>
        <dbReference type="Proteomes" id="UP000017559"/>
    </source>
</evidence>
<dbReference type="Proteomes" id="UP000017559">
    <property type="component" value="Unassembled WGS sequence"/>
</dbReference>
<comment type="caution">
    <text evidence="1">The sequence shown here is derived from an EMBL/GenBank/DDBJ whole genome shotgun (WGS) entry which is preliminary data.</text>
</comment>
<name>V2WTK6_MONRO</name>